<evidence type="ECO:0000313" key="2">
    <source>
        <dbReference type="EMBL" id="KKL71162.1"/>
    </source>
</evidence>
<reference evidence="2" key="1">
    <citation type="journal article" date="2015" name="Nature">
        <title>Complex archaea that bridge the gap between prokaryotes and eukaryotes.</title>
        <authorList>
            <person name="Spang A."/>
            <person name="Saw J.H."/>
            <person name="Jorgensen S.L."/>
            <person name="Zaremba-Niedzwiedzka K."/>
            <person name="Martijn J."/>
            <person name="Lind A.E."/>
            <person name="van Eijk R."/>
            <person name="Schleper C."/>
            <person name="Guy L."/>
            <person name="Ettema T.J."/>
        </authorList>
    </citation>
    <scope>NUCLEOTIDE SEQUENCE</scope>
</reference>
<protein>
    <submittedName>
        <fullName evidence="2">Uncharacterized protein</fullName>
    </submittedName>
</protein>
<dbReference type="EMBL" id="LAZR01025672">
    <property type="protein sequence ID" value="KKL71162.1"/>
    <property type="molecule type" value="Genomic_DNA"/>
</dbReference>
<feature type="transmembrane region" description="Helical" evidence="1">
    <location>
        <begin position="6"/>
        <end position="23"/>
    </location>
</feature>
<comment type="caution">
    <text evidence="2">The sequence shown here is derived from an EMBL/GenBank/DDBJ whole genome shotgun (WGS) entry which is preliminary data.</text>
</comment>
<keyword evidence="1" id="KW-0812">Transmembrane</keyword>
<organism evidence="2">
    <name type="scientific">marine sediment metagenome</name>
    <dbReference type="NCBI Taxonomy" id="412755"/>
    <lineage>
        <taxon>unclassified sequences</taxon>
        <taxon>metagenomes</taxon>
        <taxon>ecological metagenomes</taxon>
    </lineage>
</organism>
<feature type="non-terminal residue" evidence="2">
    <location>
        <position position="24"/>
    </location>
</feature>
<accession>A0A0F9H7C0</accession>
<dbReference type="AlphaFoldDB" id="A0A0F9H7C0"/>
<sequence length="24" mass="2716">MPEQHEFLFWWGVILGIALCGGVL</sequence>
<evidence type="ECO:0000256" key="1">
    <source>
        <dbReference type="SAM" id="Phobius"/>
    </source>
</evidence>
<name>A0A0F9H7C0_9ZZZZ</name>
<keyword evidence="1" id="KW-1133">Transmembrane helix</keyword>
<proteinExistence type="predicted"/>
<keyword evidence="1" id="KW-0472">Membrane</keyword>
<gene>
    <name evidence="2" type="ORF">LCGC14_2097720</name>
</gene>